<evidence type="ECO:0000256" key="3">
    <source>
        <dbReference type="ARBA" id="ARBA00022679"/>
    </source>
</evidence>
<dbReference type="SUPFAM" id="SSF48019">
    <property type="entry name" value="post-AAA+ oligomerization domain-like"/>
    <property type="match status" value="1"/>
</dbReference>
<dbReference type="PANTHER" id="PTHR34388">
    <property type="entry name" value="DNA POLYMERASE III SUBUNIT DELTA"/>
    <property type="match status" value="1"/>
</dbReference>
<proteinExistence type="inferred from homology"/>
<keyword evidence="3" id="KW-0808">Transferase</keyword>
<dbReference type="InterPro" id="IPR008921">
    <property type="entry name" value="DNA_pol3_clamp-load_cplx_C"/>
</dbReference>
<comment type="catalytic activity">
    <reaction evidence="8">
        <text>DNA(n) + a 2'-deoxyribonucleoside 5'-triphosphate = DNA(n+1) + diphosphate</text>
        <dbReference type="Rhea" id="RHEA:22508"/>
        <dbReference type="Rhea" id="RHEA-COMP:17339"/>
        <dbReference type="Rhea" id="RHEA-COMP:17340"/>
        <dbReference type="ChEBI" id="CHEBI:33019"/>
        <dbReference type="ChEBI" id="CHEBI:61560"/>
        <dbReference type="ChEBI" id="CHEBI:173112"/>
        <dbReference type="EC" id="2.7.7.7"/>
    </reaction>
</comment>
<dbReference type="InterPro" id="IPR005790">
    <property type="entry name" value="DNA_polIII_delta"/>
</dbReference>
<evidence type="ECO:0000256" key="1">
    <source>
        <dbReference type="ARBA" id="ARBA00012417"/>
    </source>
</evidence>
<evidence type="ECO:0000256" key="2">
    <source>
        <dbReference type="ARBA" id="ARBA00017703"/>
    </source>
</evidence>
<evidence type="ECO:0000256" key="8">
    <source>
        <dbReference type="ARBA" id="ARBA00049244"/>
    </source>
</evidence>
<dbReference type="PANTHER" id="PTHR34388:SF1">
    <property type="entry name" value="DNA POLYMERASE III SUBUNIT DELTA"/>
    <property type="match status" value="1"/>
</dbReference>
<comment type="caution">
    <text evidence="11">The sequence shown here is derived from an EMBL/GenBank/DDBJ whole genome shotgun (WGS) entry which is preliminary data.</text>
</comment>
<dbReference type="NCBIfam" id="TIGR01128">
    <property type="entry name" value="holA"/>
    <property type="match status" value="1"/>
</dbReference>
<evidence type="ECO:0000259" key="9">
    <source>
        <dbReference type="Pfam" id="PF06144"/>
    </source>
</evidence>
<organism evidence="11 12">
    <name type="scientific">Mycoplasma marinum</name>
    <dbReference type="NCBI Taxonomy" id="1937190"/>
    <lineage>
        <taxon>Bacteria</taxon>
        <taxon>Bacillati</taxon>
        <taxon>Mycoplasmatota</taxon>
        <taxon>Mollicutes</taxon>
        <taxon>Mycoplasmataceae</taxon>
        <taxon>Mycoplasma</taxon>
    </lineage>
</organism>
<evidence type="ECO:0000256" key="4">
    <source>
        <dbReference type="ARBA" id="ARBA00022695"/>
    </source>
</evidence>
<sequence length="305" mass="34557">MYFIYGEESFLINNEEKRIIAKLGIDPITFDETSTINDIIMELNTIPMFDFAKVIVLRDVSAFSKLDEAKKLLEIIKKIDRTIKILFISHSGKPKATNPLIKYLMSTAKTEKFDKLKSSKIIDTIKIIVQSKGGTITMKACIALASKVPNDLRIINNEIDKLLLQNMIVDVEMVETSIDTYISENYFALANAIIEKDPYSIATTYKERIFAGDDPLLLIGQIASTLLLANKVNNYKQTGISLREISDTTKIHIFRIKKANELLMKTNPTNLKKLINNLADLDLDIKTGKINSKVGLDRFILNFMR</sequence>
<evidence type="ECO:0000256" key="7">
    <source>
        <dbReference type="ARBA" id="ARBA00034754"/>
    </source>
</evidence>
<keyword evidence="6" id="KW-0239">DNA-directed DNA polymerase</keyword>
<dbReference type="Proteomes" id="UP000294192">
    <property type="component" value="Unassembled WGS sequence"/>
</dbReference>
<name>A0A4R0XMU6_9MOLU</name>
<dbReference type="AlphaFoldDB" id="A0A4R0XMU6"/>
<dbReference type="GO" id="GO:0003677">
    <property type="term" value="F:DNA binding"/>
    <property type="evidence" value="ECO:0007669"/>
    <property type="project" value="InterPro"/>
</dbReference>
<dbReference type="Pfam" id="PF21694">
    <property type="entry name" value="DNA_pol3_delta_C"/>
    <property type="match status" value="1"/>
</dbReference>
<dbReference type="OrthoDB" id="400018at2"/>
<evidence type="ECO:0000313" key="11">
    <source>
        <dbReference type="EMBL" id="TCG10792.1"/>
    </source>
</evidence>
<dbReference type="GO" id="GO:0009360">
    <property type="term" value="C:DNA polymerase III complex"/>
    <property type="evidence" value="ECO:0007669"/>
    <property type="project" value="InterPro"/>
</dbReference>
<feature type="domain" description="DNA polymerase III delta N-terminal" evidence="9">
    <location>
        <begin position="2"/>
        <end position="109"/>
    </location>
</feature>
<comment type="similarity">
    <text evidence="7">Belongs to the DNA polymerase HolA subunit family.</text>
</comment>
<dbReference type="RefSeq" id="WP_131599460.1">
    <property type="nucleotide sequence ID" value="NZ_CBDBYK010000016.1"/>
</dbReference>
<feature type="domain" description="DNA polymerase III delta subunit-like C-terminal" evidence="10">
    <location>
        <begin position="184"/>
        <end position="303"/>
    </location>
</feature>
<keyword evidence="5" id="KW-0235">DNA replication</keyword>
<dbReference type="EC" id="2.7.7.7" evidence="1"/>
<protein>
    <recommendedName>
        <fullName evidence="2">DNA polymerase III subunit delta</fullName>
        <ecNumber evidence="1">2.7.7.7</ecNumber>
    </recommendedName>
</protein>
<evidence type="ECO:0000256" key="5">
    <source>
        <dbReference type="ARBA" id="ARBA00022705"/>
    </source>
</evidence>
<dbReference type="Gene3D" id="3.40.50.300">
    <property type="entry name" value="P-loop containing nucleotide triphosphate hydrolases"/>
    <property type="match status" value="1"/>
</dbReference>
<evidence type="ECO:0000313" key="12">
    <source>
        <dbReference type="Proteomes" id="UP000294192"/>
    </source>
</evidence>
<dbReference type="GO" id="GO:0003887">
    <property type="term" value="F:DNA-directed DNA polymerase activity"/>
    <property type="evidence" value="ECO:0007669"/>
    <property type="project" value="UniProtKB-KW"/>
</dbReference>
<gene>
    <name evidence="11" type="primary">holA</name>
    <name evidence="11" type="ORF">C4B24_03915</name>
</gene>
<reference evidence="11 12" key="1">
    <citation type="submission" date="2018-02" db="EMBL/GenBank/DDBJ databases">
        <title>Mycoplasma marinum and Mycoplasma todarodis sp. nov., moderately halophilic and psychrotolerant mycoplasmas isolated from cephalopods.</title>
        <authorList>
            <person name="Viver T."/>
        </authorList>
    </citation>
    <scope>NUCLEOTIDE SEQUENCE [LARGE SCALE GENOMIC DNA]</scope>
    <source>
        <strain evidence="11 12">PE</strain>
    </source>
</reference>
<dbReference type="EMBL" id="PSZO01000021">
    <property type="protein sequence ID" value="TCG10792.1"/>
    <property type="molecule type" value="Genomic_DNA"/>
</dbReference>
<dbReference type="Gene3D" id="1.10.8.60">
    <property type="match status" value="1"/>
</dbReference>
<dbReference type="InterPro" id="IPR010372">
    <property type="entry name" value="DNA_pol3_delta_N"/>
</dbReference>
<dbReference type="SUPFAM" id="SSF52540">
    <property type="entry name" value="P-loop containing nucleoside triphosphate hydrolases"/>
    <property type="match status" value="1"/>
</dbReference>
<dbReference type="GO" id="GO:0006261">
    <property type="term" value="P:DNA-templated DNA replication"/>
    <property type="evidence" value="ECO:0007669"/>
    <property type="project" value="TreeGrafter"/>
</dbReference>
<evidence type="ECO:0000256" key="6">
    <source>
        <dbReference type="ARBA" id="ARBA00022932"/>
    </source>
</evidence>
<evidence type="ECO:0000259" key="10">
    <source>
        <dbReference type="Pfam" id="PF21694"/>
    </source>
</evidence>
<accession>A0A4R0XMU6</accession>
<dbReference type="InterPro" id="IPR048466">
    <property type="entry name" value="DNA_pol3_delta-like_C"/>
</dbReference>
<dbReference type="InterPro" id="IPR027417">
    <property type="entry name" value="P-loop_NTPase"/>
</dbReference>
<keyword evidence="4" id="KW-0548">Nucleotidyltransferase</keyword>
<dbReference type="Gene3D" id="1.20.272.10">
    <property type="match status" value="1"/>
</dbReference>
<dbReference type="Pfam" id="PF06144">
    <property type="entry name" value="DNA_pol3_delta"/>
    <property type="match status" value="1"/>
</dbReference>
<keyword evidence="12" id="KW-1185">Reference proteome</keyword>